<dbReference type="EnsemblPlants" id="TuG1812G0400001894.01.T01">
    <property type="protein sequence ID" value="TuG1812G0400001894.01.T01.cds419632"/>
    <property type="gene ID" value="TuG1812G0400001894.01"/>
</dbReference>
<evidence type="ECO:0000313" key="3">
    <source>
        <dbReference type="Proteomes" id="UP000015106"/>
    </source>
</evidence>
<protein>
    <submittedName>
        <fullName evidence="2">Uncharacterized protein</fullName>
    </submittedName>
</protein>
<reference evidence="3" key="1">
    <citation type="journal article" date="2013" name="Nature">
        <title>Draft genome of the wheat A-genome progenitor Triticum urartu.</title>
        <authorList>
            <person name="Ling H.Q."/>
            <person name="Zhao S."/>
            <person name="Liu D."/>
            <person name="Wang J."/>
            <person name="Sun H."/>
            <person name="Zhang C."/>
            <person name="Fan H."/>
            <person name="Li D."/>
            <person name="Dong L."/>
            <person name="Tao Y."/>
            <person name="Gao C."/>
            <person name="Wu H."/>
            <person name="Li Y."/>
            <person name="Cui Y."/>
            <person name="Guo X."/>
            <person name="Zheng S."/>
            <person name="Wang B."/>
            <person name="Yu K."/>
            <person name="Liang Q."/>
            <person name="Yang W."/>
            <person name="Lou X."/>
            <person name="Chen J."/>
            <person name="Feng M."/>
            <person name="Jian J."/>
            <person name="Zhang X."/>
            <person name="Luo G."/>
            <person name="Jiang Y."/>
            <person name="Liu J."/>
            <person name="Wang Z."/>
            <person name="Sha Y."/>
            <person name="Zhang B."/>
            <person name="Wu H."/>
            <person name="Tang D."/>
            <person name="Shen Q."/>
            <person name="Xue P."/>
            <person name="Zou S."/>
            <person name="Wang X."/>
            <person name="Liu X."/>
            <person name="Wang F."/>
            <person name="Yang Y."/>
            <person name="An X."/>
            <person name="Dong Z."/>
            <person name="Zhang K."/>
            <person name="Zhang X."/>
            <person name="Luo M.C."/>
            <person name="Dvorak J."/>
            <person name="Tong Y."/>
            <person name="Wang J."/>
            <person name="Yang H."/>
            <person name="Li Z."/>
            <person name="Wang D."/>
            <person name="Zhang A."/>
            <person name="Wang J."/>
        </authorList>
    </citation>
    <scope>NUCLEOTIDE SEQUENCE</scope>
    <source>
        <strain evidence="3">cv. G1812</strain>
    </source>
</reference>
<reference evidence="2" key="2">
    <citation type="submission" date="2018-03" db="EMBL/GenBank/DDBJ databases">
        <title>The Triticum urartu genome reveals the dynamic nature of wheat genome evolution.</title>
        <authorList>
            <person name="Ling H."/>
            <person name="Ma B."/>
            <person name="Shi X."/>
            <person name="Liu H."/>
            <person name="Dong L."/>
            <person name="Sun H."/>
            <person name="Cao Y."/>
            <person name="Gao Q."/>
            <person name="Zheng S."/>
            <person name="Li Y."/>
            <person name="Yu Y."/>
            <person name="Du H."/>
            <person name="Qi M."/>
            <person name="Li Y."/>
            <person name="Yu H."/>
            <person name="Cui Y."/>
            <person name="Wang N."/>
            <person name="Chen C."/>
            <person name="Wu H."/>
            <person name="Zhao Y."/>
            <person name="Zhang J."/>
            <person name="Li Y."/>
            <person name="Zhou W."/>
            <person name="Zhang B."/>
            <person name="Hu W."/>
            <person name="Eijk M."/>
            <person name="Tang J."/>
            <person name="Witsenboer H."/>
            <person name="Zhao S."/>
            <person name="Li Z."/>
            <person name="Zhang A."/>
            <person name="Wang D."/>
            <person name="Liang C."/>
        </authorList>
    </citation>
    <scope>NUCLEOTIDE SEQUENCE [LARGE SCALE GENOMIC DNA]</scope>
    <source>
        <strain evidence="2">cv. G1812</strain>
    </source>
</reference>
<reference evidence="2" key="3">
    <citation type="submission" date="2022-06" db="UniProtKB">
        <authorList>
            <consortium name="EnsemblPlants"/>
        </authorList>
    </citation>
    <scope>IDENTIFICATION</scope>
</reference>
<name>A0A8R7Q5E2_TRIUA</name>
<feature type="compositionally biased region" description="Basic residues" evidence="1">
    <location>
        <begin position="1"/>
        <end position="15"/>
    </location>
</feature>
<evidence type="ECO:0000313" key="2">
    <source>
        <dbReference type="EnsemblPlants" id="TuG1812G0400001894.01.T01.cds419632"/>
    </source>
</evidence>
<dbReference type="Gramene" id="TuG1812G0400001894.01.T01">
    <property type="protein sequence ID" value="TuG1812G0400001894.01.T01.cds419632"/>
    <property type="gene ID" value="TuG1812G0400001894.01"/>
</dbReference>
<dbReference type="Proteomes" id="UP000015106">
    <property type="component" value="Chromosome 4"/>
</dbReference>
<dbReference type="AlphaFoldDB" id="A0A8R7Q5E2"/>
<accession>A0A8R7Q5E2</accession>
<keyword evidence="3" id="KW-1185">Reference proteome</keyword>
<organism evidence="2 3">
    <name type="scientific">Triticum urartu</name>
    <name type="common">Red wild einkorn</name>
    <name type="synonym">Crithodium urartu</name>
    <dbReference type="NCBI Taxonomy" id="4572"/>
    <lineage>
        <taxon>Eukaryota</taxon>
        <taxon>Viridiplantae</taxon>
        <taxon>Streptophyta</taxon>
        <taxon>Embryophyta</taxon>
        <taxon>Tracheophyta</taxon>
        <taxon>Spermatophyta</taxon>
        <taxon>Magnoliopsida</taxon>
        <taxon>Liliopsida</taxon>
        <taxon>Poales</taxon>
        <taxon>Poaceae</taxon>
        <taxon>BOP clade</taxon>
        <taxon>Pooideae</taxon>
        <taxon>Triticodae</taxon>
        <taxon>Triticeae</taxon>
        <taxon>Triticinae</taxon>
        <taxon>Triticum</taxon>
    </lineage>
</organism>
<proteinExistence type="predicted"/>
<evidence type="ECO:0000256" key="1">
    <source>
        <dbReference type="SAM" id="MobiDB-lite"/>
    </source>
</evidence>
<sequence length="39" mass="4735">MDRERRPHHGWGRSRRVPEFSTSRNPPPRPRAGLDREER</sequence>
<feature type="region of interest" description="Disordered" evidence="1">
    <location>
        <begin position="1"/>
        <end position="39"/>
    </location>
</feature>